<dbReference type="Pfam" id="PF03171">
    <property type="entry name" value="2OG-FeII_Oxy"/>
    <property type="match status" value="4"/>
</dbReference>
<evidence type="ECO:0000313" key="6">
    <source>
        <dbReference type="EnsemblPlants" id="LPERR06G04560.1"/>
    </source>
</evidence>
<accession>A0A0D9WMH4</accession>
<protein>
    <recommendedName>
        <fullName evidence="5">Fe2OG dioxygenase domain-containing protein</fullName>
    </recommendedName>
</protein>
<dbReference type="FunFam" id="2.60.120.330:FF:000018">
    <property type="entry name" value="2-oxoglutarate (2OG) and Fe(II)-dependent oxygenase superfamily protein"/>
    <property type="match status" value="2"/>
</dbReference>
<proteinExistence type="inferred from homology"/>
<keyword evidence="2" id="KW-0479">Metal-binding</keyword>
<sequence>MCVELAGMGSKIVPRQYVVQREDHPTVAATASIPIVDLGRLSQLDGNADEVVKLRQGMESWGLFMVTNHGIEDALMDEMMDVSREFFHQPLEEKQKYTNVPFQKKYTNLNDGKHFPLEGYGNDQVISESQILDWSDRLHLKVDPADERNLSIWPKHPESFRDVLDEFIIKCDGVKNSLLFEIAKLLKLEEDYFARQFADRPTTIARFNYYPQCPRPDLVYGIKPHSDATNLTILMIDNDVGGLQVLKDGVWYDVPTIPHTLVINLGDHTEIMSNGIFKSSVHRVMTNSEKERISVAMFYFMNLEKEIEPAAELVDEEHPARYRKVKIMDYFAGLFEHFLLGTRVIDTIQLLPSLSRPDLVFGVRPHSDGALLTILLVDKDVGNLQIQRDGKWYNVPASPHTLLVNLGDTMEIICNGIFRSPVHRVVTNAEKERISLAMFFGVNGEKEIEPAAGLLDENRQARYRNLKTSRSSSQQSSSFIRLTTMAESHQWKIVKIPPTVQELAAGVHEPPSQYIVHEQDRPAVTCSDLPSPIPVIDLSRLSVSDSDDEDNAGELAKLRSALDDWGLFLAVGHGMESGLLGELMKVMRGFFELPLEEKQKYSNLVNGKEFRIEGYGNDMVVDVLREYTVKCREITILVLTKLAKLLGLQDGYFVDMFDENAMTYARFNFYPRCPRPEHVLGLKPHSDASVITIASIDDSISGLQVLRQGIWYDVPIVPNALLINVGDGIEIMSNGFFKSPVHRVVTNAESERVSLAMFYTLDPEKELEPLPELVDEEKRPRQYAKMKTKDYITRLFETFARGTRVIDTQSILSTLCQMATQAQSWMLPTIVQELAASGVQEPPSRYVRRILPTAAAAADLPELIPVIDLSKLSTVDEAAKLQTALQTWGLFTVTGHGIEDSLMDDVMNASREFFHQPLEEKLNCSNMKDGKSFQVEGYGSDQVKIKDQTMDWSDRLNLKLEPENERNFANWPAHPESFRGVLLEYSLRIKIIKNNILRAMARILKLHEDYFLNQFGDKAPITVRINHYVPCPRPNLVLGFKPHSDDGVLATLLVDNDLVALQVLRDGIWYNVPTSPRTILINIGDFMEIMSNGMFKSPVHRVVANGVKERTSLAMFYGLDPEKDIEPASGLLHVNQAARYHKVKTKDYMAGFYEHFARGTRLLRATHLALNCASQIQSPPSIEQTKLNRN</sequence>
<evidence type="ECO:0000256" key="2">
    <source>
        <dbReference type="ARBA" id="ARBA00022723"/>
    </source>
</evidence>
<dbReference type="SUPFAM" id="SSF51197">
    <property type="entry name" value="Clavaminate synthase-like"/>
    <property type="match status" value="4"/>
</dbReference>
<dbReference type="EnsemblPlants" id="LPERR06G04560.1">
    <property type="protein sequence ID" value="LPERR06G04560.1"/>
    <property type="gene ID" value="LPERR06G04560"/>
</dbReference>
<name>A0A0D9WMH4_9ORYZ</name>
<keyword evidence="4" id="KW-0408">Iron</keyword>
<evidence type="ECO:0000259" key="5">
    <source>
        <dbReference type="PROSITE" id="PS51471"/>
    </source>
</evidence>
<evidence type="ECO:0000256" key="4">
    <source>
        <dbReference type="ARBA" id="ARBA00023004"/>
    </source>
</evidence>
<keyword evidence="3" id="KW-0560">Oxidoreductase</keyword>
<dbReference type="PROSITE" id="PS51471">
    <property type="entry name" value="FE2OG_OXY"/>
    <property type="match status" value="4"/>
</dbReference>
<reference evidence="6" key="3">
    <citation type="submission" date="2015-04" db="UniProtKB">
        <authorList>
            <consortium name="EnsemblPlants"/>
        </authorList>
    </citation>
    <scope>IDENTIFICATION</scope>
</reference>
<dbReference type="Proteomes" id="UP000032180">
    <property type="component" value="Chromosome 6"/>
</dbReference>
<dbReference type="InterPro" id="IPR027443">
    <property type="entry name" value="IPNS-like_sf"/>
</dbReference>
<dbReference type="Gramene" id="LPERR06G04560.1">
    <property type="protein sequence ID" value="LPERR06G04560.1"/>
    <property type="gene ID" value="LPERR06G04560"/>
</dbReference>
<dbReference type="InterPro" id="IPR044861">
    <property type="entry name" value="IPNS-like_FE2OG_OXY"/>
</dbReference>
<dbReference type="STRING" id="77586.A0A0D9WMH4"/>
<dbReference type="InterPro" id="IPR050295">
    <property type="entry name" value="Plant_2OG-oxidoreductases"/>
</dbReference>
<feature type="domain" description="Fe2OG dioxygenase" evidence="5">
    <location>
        <begin position="346"/>
        <end position="442"/>
    </location>
</feature>
<feature type="domain" description="Fe2OG dioxygenase" evidence="5">
    <location>
        <begin position="1019"/>
        <end position="1119"/>
    </location>
</feature>
<evidence type="ECO:0000256" key="1">
    <source>
        <dbReference type="ARBA" id="ARBA00008056"/>
    </source>
</evidence>
<keyword evidence="7" id="KW-1185">Reference proteome</keyword>
<evidence type="ECO:0000313" key="7">
    <source>
        <dbReference type="Proteomes" id="UP000032180"/>
    </source>
</evidence>
<feature type="domain" description="Fe2OG dioxygenase" evidence="5">
    <location>
        <begin position="658"/>
        <end position="761"/>
    </location>
</feature>
<evidence type="ECO:0000256" key="3">
    <source>
        <dbReference type="ARBA" id="ARBA00023002"/>
    </source>
</evidence>
<dbReference type="eggNOG" id="KOG0143">
    <property type="taxonomic scope" value="Eukaryota"/>
</dbReference>
<dbReference type="AlphaFoldDB" id="A0A0D9WMH4"/>
<comment type="similarity">
    <text evidence="1">Belongs to the iron/ascorbate-dependent oxidoreductase family.</text>
</comment>
<reference evidence="7" key="2">
    <citation type="submission" date="2013-12" db="EMBL/GenBank/DDBJ databases">
        <authorList>
            <person name="Yu Y."/>
            <person name="Lee S."/>
            <person name="de Baynast K."/>
            <person name="Wissotski M."/>
            <person name="Liu L."/>
            <person name="Talag J."/>
            <person name="Goicoechea J."/>
            <person name="Angelova A."/>
            <person name="Jetty R."/>
            <person name="Kudrna D."/>
            <person name="Golser W."/>
            <person name="Rivera L."/>
            <person name="Zhang J."/>
            <person name="Wing R."/>
        </authorList>
    </citation>
    <scope>NUCLEOTIDE SEQUENCE</scope>
</reference>
<organism evidence="6 7">
    <name type="scientific">Leersia perrieri</name>
    <dbReference type="NCBI Taxonomy" id="77586"/>
    <lineage>
        <taxon>Eukaryota</taxon>
        <taxon>Viridiplantae</taxon>
        <taxon>Streptophyta</taxon>
        <taxon>Embryophyta</taxon>
        <taxon>Tracheophyta</taxon>
        <taxon>Spermatophyta</taxon>
        <taxon>Magnoliopsida</taxon>
        <taxon>Liliopsida</taxon>
        <taxon>Poales</taxon>
        <taxon>Poaceae</taxon>
        <taxon>BOP clade</taxon>
        <taxon>Oryzoideae</taxon>
        <taxon>Oryzeae</taxon>
        <taxon>Oryzinae</taxon>
        <taxon>Leersia</taxon>
    </lineage>
</organism>
<dbReference type="GO" id="GO:0046872">
    <property type="term" value="F:metal ion binding"/>
    <property type="evidence" value="ECO:0007669"/>
    <property type="project" value="UniProtKB-KW"/>
</dbReference>
<feature type="domain" description="Fe2OG dioxygenase" evidence="5">
    <location>
        <begin position="201"/>
        <end position="303"/>
    </location>
</feature>
<dbReference type="InterPro" id="IPR026992">
    <property type="entry name" value="DIOX_N"/>
</dbReference>
<dbReference type="Pfam" id="PF14226">
    <property type="entry name" value="DIOX_N"/>
    <property type="match status" value="3"/>
</dbReference>
<dbReference type="Gene3D" id="2.60.120.330">
    <property type="entry name" value="B-lactam Antibiotic, Isopenicillin N Synthase, Chain"/>
    <property type="match status" value="5"/>
</dbReference>
<reference evidence="6 7" key="1">
    <citation type="submission" date="2012-08" db="EMBL/GenBank/DDBJ databases">
        <title>Oryza genome evolution.</title>
        <authorList>
            <person name="Wing R.A."/>
        </authorList>
    </citation>
    <scope>NUCLEOTIDE SEQUENCE</scope>
</reference>
<dbReference type="PANTHER" id="PTHR47991">
    <property type="entry name" value="OXOGLUTARATE/IRON-DEPENDENT DIOXYGENASE"/>
    <property type="match status" value="1"/>
</dbReference>
<dbReference type="GO" id="GO:0016491">
    <property type="term" value="F:oxidoreductase activity"/>
    <property type="evidence" value="ECO:0007669"/>
    <property type="project" value="UniProtKB-KW"/>
</dbReference>
<dbReference type="InterPro" id="IPR005123">
    <property type="entry name" value="Oxoglu/Fe-dep_dioxygenase_dom"/>
</dbReference>